<accession>A0AA36MH37</accession>
<evidence type="ECO:0000313" key="3">
    <source>
        <dbReference type="EMBL" id="CAJ0609890.1"/>
    </source>
</evidence>
<sequence length="216" mass="23758">MEIQNAFQIQWDKTPYQAFTEYFFAKIPTHGSNLAIVDVDTGQAIFVHLACSMIGCTAVAVNGWGTVDEIWQVVDLAEATHLIVESQFMQKADDVRRKAQMRGGGRIKHVRAIDDVLTTDAIEAKRRLSRNPLVKEESTNKITIPRIPSPEDARPDVCSPLSDGSEAKENGTEEPTCESPTEPPTPLNPVAGQNPLLMFFTSGTTGLPKFSLSFLL</sequence>
<dbReference type="EMBL" id="CATQJL010000326">
    <property type="protein sequence ID" value="CAJ0609890.1"/>
    <property type="molecule type" value="Genomic_DNA"/>
</dbReference>
<evidence type="ECO:0000259" key="2">
    <source>
        <dbReference type="Pfam" id="PF00501"/>
    </source>
</evidence>
<evidence type="ECO:0000313" key="4">
    <source>
        <dbReference type="Proteomes" id="UP001176961"/>
    </source>
</evidence>
<name>A0AA36MH37_CYLNA</name>
<protein>
    <recommendedName>
        <fullName evidence="2">AMP-dependent synthetase/ligase domain-containing protein</fullName>
    </recommendedName>
</protein>
<feature type="domain" description="AMP-dependent synthetase/ligase" evidence="2">
    <location>
        <begin position="30"/>
        <end position="209"/>
    </location>
</feature>
<feature type="region of interest" description="Disordered" evidence="1">
    <location>
        <begin position="144"/>
        <end position="190"/>
    </location>
</feature>
<dbReference type="AlphaFoldDB" id="A0AA36MH37"/>
<proteinExistence type="predicted"/>
<dbReference type="InterPro" id="IPR020845">
    <property type="entry name" value="AMP-binding_CS"/>
</dbReference>
<gene>
    <name evidence="3" type="ORF">CYNAS_LOCUS21873</name>
</gene>
<dbReference type="Proteomes" id="UP001176961">
    <property type="component" value="Unassembled WGS sequence"/>
</dbReference>
<evidence type="ECO:0000256" key="1">
    <source>
        <dbReference type="SAM" id="MobiDB-lite"/>
    </source>
</evidence>
<dbReference type="Gene3D" id="3.40.50.980">
    <property type="match status" value="1"/>
</dbReference>
<keyword evidence="4" id="KW-1185">Reference proteome</keyword>
<dbReference type="Pfam" id="PF00501">
    <property type="entry name" value="AMP-binding"/>
    <property type="match status" value="1"/>
</dbReference>
<organism evidence="3 4">
    <name type="scientific">Cylicocyclus nassatus</name>
    <name type="common">Nematode worm</name>
    <dbReference type="NCBI Taxonomy" id="53992"/>
    <lineage>
        <taxon>Eukaryota</taxon>
        <taxon>Metazoa</taxon>
        <taxon>Ecdysozoa</taxon>
        <taxon>Nematoda</taxon>
        <taxon>Chromadorea</taxon>
        <taxon>Rhabditida</taxon>
        <taxon>Rhabditina</taxon>
        <taxon>Rhabditomorpha</taxon>
        <taxon>Strongyloidea</taxon>
        <taxon>Strongylidae</taxon>
        <taxon>Cylicocyclus</taxon>
    </lineage>
</organism>
<comment type="caution">
    <text evidence="3">The sequence shown here is derived from an EMBL/GenBank/DDBJ whole genome shotgun (WGS) entry which is preliminary data.</text>
</comment>
<reference evidence="3" key="1">
    <citation type="submission" date="2023-07" db="EMBL/GenBank/DDBJ databases">
        <authorList>
            <consortium name="CYATHOMIX"/>
        </authorList>
    </citation>
    <scope>NUCLEOTIDE SEQUENCE</scope>
    <source>
        <strain evidence="3">N/A</strain>
    </source>
</reference>
<dbReference type="InterPro" id="IPR000873">
    <property type="entry name" value="AMP-dep_synth/lig_dom"/>
</dbReference>
<dbReference type="PROSITE" id="PS00455">
    <property type="entry name" value="AMP_BINDING"/>
    <property type="match status" value="1"/>
</dbReference>
<dbReference type="SUPFAM" id="SSF56801">
    <property type="entry name" value="Acetyl-CoA synthetase-like"/>
    <property type="match status" value="1"/>
</dbReference>